<dbReference type="EMBL" id="QZFU01000020">
    <property type="protein sequence ID" value="RJO74132.1"/>
    <property type="molecule type" value="Genomic_DNA"/>
</dbReference>
<dbReference type="GO" id="GO:0005829">
    <property type="term" value="C:cytosol"/>
    <property type="evidence" value="ECO:0007669"/>
    <property type="project" value="TreeGrafter"/>
</dbReference>
<comment type="caution">
    <text evidence="4">The sequence shown here is derived from an EMBL/GenBank/DDBJ whole genome shotgun (WGS) entry which is preliminary data.</text>
</comment>
<dbReference type="InterPro" id="IPR010982">
    <property type="entry name" value="Lambda_DNA-bd_dom_sf"/>
</dbReference>
<accession>A0A3A4KET5</accession>
<evidence type="ECO:0000259" key="3">
    <source>
        <dbReference type="PROSITE" id="PS50943"/>
    </source>
</evidence>
<dbReference type="InterPro" id="IPR001387">
    <property type="entry name" value="Cro/C1-type_HTH"/>
</dbReference>
<dbReference type="PANTHER" id="PTHR46797">
    <property type="entry name" value="HTH-TYPE TRANSCRIPTIONAL REGULATOR"/>
    <property type="match status" value="1"/>
</dbReference>
<organism evidence="4 5">
    <name type="scientific">Nocardia panacis</name>
    <dbReference type="NCBI Taxonomy" id="2340916"/>
    <lineage>
        <taxon>Bacteria</taxon>
        <taxon>Bacillati</taxon>
        <taxon>Actinomycetota</taxon>
        <taxon>Actinomycetes</taxon>
        <taxon>Mycobacteriales</taxon>
        <taxon>Nocardiaceae</taxon>
        <taxon>Nocardia</taxon>
    </lineage>
</organism>
<dbReference type="GO" id="GO:0003677">
    <property type="term" value="F:DNA binding"/>
    <property type="evidence" value="ECO:0007669"/>
    <property type="project" value="UniProtKB-KW"/>
</dbReference>
<proteinExistence type="predicted"/>
<feature type="domain" description="HTH cro/C1-type" evidence="3">
    <location>
        <begin position="26"/>
        <end position="80"/>
    </location>
</feature>
<dbReference type="SMART" id="SM00530">
    <property type="entry name" value="HTH_XRE"/>
    <property type="match status" value="1"/>
</dbReference>
<dbReference type="AlphaFoldDB" id="A0A3A4KET5"/>
<name>A0A3A4KET5_9NOCA</name>
<evidence type="ECO:0000313" key="5">
    <source>
        <dbReference type="Proteomes" id="UP000266677"/>
    </source>
</evidence>
<evidence type="ECO:0000256" key="2">
    <source>
        <dbReference type="SAM" id="MobiDB-lite"/>
    </source>
</evidence>
<dbReference type="PROSITE" id="PS50943">
    <property type="entry name" value="HTH_CROC1"/>
    <property type="match status" value="1"/>
</dbReference>
<dbReference type="InterPro" id="IPR050807">
    <property type="entry name" value="TransReg_Diox_bact_type"/>
</dbReference>
<dbReference type="RefSeq" id="WP_120042298.1">
    <property type="nucleotide sequence ID" value="NZ_QZFU01000020.1"/>
</dbReference>
<keyword evidence="5" id="KW-1185">Reference proteome</keyword>
<dbReference type="GO" id="GO:0003700">
    <property type="term" value="F:DNA-binding transcription factor activity"/>
    <property type="evidence" value="ECO:0007669"/>
    <property type="project" value="TreeGrafter"/>
</dbReference>
<sequence>MSKDGDHEAGRPKYDDPENRALAGHLRAERARKGLKQSELAKRAGLSVNTISRLETQEREMSVTQVLAIARGLGVSASDFVDAAQKGVGGGE</sequence>
<dbReference type="OrthoDB" id="6401124at2"/>
<dbReference type="CDD" id="cd00093">
    <property type="entry name" value="HTH_XRE"/>
    <property type="match status" value="1"/>
</dbReference>
<feature type="region of interest" description="Disordered" evidence="2">
    <location>
        <begin position="1"/>
        <end position="22"/>
    </location>
</feature>
<dbReference type="Proteomes" id="UP000266677">
    <property type="component" value="Unassembled WGS sequence"/>
</dbReference>
<feature type="compositionally biased region" description="Basic and acidic residues" evidence="2">
    <location>
        <begin position="1"/>
        <end position="19"/>
    </location>
</feature>
<gene>
    <name evidence="4" type="ORF">D5S18_18440</name>
</gene>
<protein>
    <submittedName>
        <fullName evidence="4">XRE family transcriptional regulator</fullName>
    </submittedName>
</protein>
<dbReference type="SUPFAM" id="SSF47413">
    <property type="entry name" value="lambda repressor-like DNA-binding domains"/>
    <property type="match status" value="1"/>
</dbReference>
<dbReference type="Pfam" id="PF01381">
    <property type="entry name" value="HTH_3"/>
    <property type="match status" value="1"/>
</dbReference>
<evidence type="ECO:0000313" key="4">
    <source>
        <dbReference type="EMBL" id="RJO74132.1"/>
    </source>
</evidence>
<reference evidence="4 5" key="1">
    <citation type="submission" date="2018-09" db="EMBL/GenBank/DDBJ databases">
        <title>YIM PH21274 draft genome.</title>
        <authorList>
            <person name="Miao C."/>
        </authorList>
    </citation>
    <scope>NUCLEOTIDE SEQUENCE [LARGE SCALE GENOMIC DNA]</scope>
    <source>
        <strain evidence="4 5">YIM PH 21724</strain>
    </source>
</reference>
<dbReference type="PANTHER" id="PTHR46797:SF1">
    <property type="entry name" value="METHYLPHOSPHONATE SYNTHASE"/>
    <property type="match status" value="1"/>
</dbReference>
<keyword evidence="1" id="KW-0238">DNA-binding</keyword>
<evidence type="ECO:0000256" key="1">
    <source>
        <dbReference type="ARBA" id="ARBA00023125"/>
    </source>
</evidence>
<dbReference type="Gene3D" id="1.10.260.40">
    <property type="entry name" value="lambda repressor-like DNA-binding domains"/>
    <property type="match status" value="1"/>
</dbReference>